<protein>
    <submittedName>
        <fullName evidence="1">Uncharacterized protein</fullName>
    </submittedName>
</protein>
<organism evidence="1">
    <name type="scientific">marine metagenome</name>
    <dbReference type="NCBI Taxonomy" id="408172"/>
    <lineage>
        <taxon>unclassified sequences</taxon>
        <taxon>metagenomes</taxon>
        <taxon>ecological metagenomes</taxon>
    </lineage>
</organism>
<sequence length="39" mass="4581">MYQYGAKTEQEMVADLVRMGFEEEDLYEILDGNYEDEGV</sequence>
<reference evidence="1" key="1">
    <citation type="submission" date="2018-05" db="EMBL/GenBank/DDBJ databases">
        <authorList>
            <person name="Lanie J.A."/>
            <person name="Ng W.-L."/>
            <person name="Kazmierczak K.M."/>
            <person name="Andrzejewski T.M."/>
            <person name="Davidsen T.M."/>
            <person name="Wayne K.J."/>
            <person name="Tettelin H."/>
            <person name="Glass J.I."/>
            <person name="Rusch D."/>
            <person name="Podicherti R."/>
            <person name="Tsui H.-C.T."/>
            <person name="Winkler M.E."/>
        </authorList>
    </citation>
    <scope>NUCLEOTIDE SEQUENCE</scope>
</reference>
<dbReference type="AlphaFoldDB" id="A0A382SEP6"/>
<evidence type="ECO:0000313" key="1">
    <source>
        <dbReference type="EMBL" id="SVD08430.1"/>
    </source>
</evidence>
<dbReference type="EMBL" id="UINC01128583">
    <property type="protein sequence ID" value="SVD08430.1"/>
    <property type="molecule type" value="Genomic_DNA"/>
</dbReference>
<proteinExistence type="predicted"/>
<name>A0A382SEP6_9ZZZZ</name>
<gene>
    <name evidence="1" type="ORF">METZ01_LOCUS361284</name>
</gene>
<accession>A0A382SEP6</accession>